<dbReference type="KEGG" id="csh:Closa_2134"/>
<keyword evidence="10" id="KW-1185">Reference proteome</keyword>
<dbReference type="PaxDb" id="610130-Closa_2134"/>
<dbReference type="SUPFAM" id="SSF52016">
    <property type="entry name" value="LeuD/IlvD-like"/>
    <property type="match status" value="1"/>
</dbReference>
<dbReference type="PANTHER" id="PTHR43160">
    <property type="entry name" value="ACONITATE HYDRATASE B"/>
    <property type="match status" value="1"/>
</dbReference>
<comment type="similarity">
    <text evidence="2">Belongs to the aconitase/IPM isomerase family.</text>
</comment>
<dbReference type="InterPro" id="IPR015931">
    <property type="entry name" value="Acnase/IPM_dHydase_lsu_aba_1/3"/>
</dbReference>
<dbReference type="AlphaFoldDB" id="D9R263"/>
<dbReference type="Gene3D" id="3.30.499.10">
    <property type="entry name" value="Aconitase, domain 3"/>
    <property type="match status" value="2"/>
</dbReference>
<dbReference type="GO" id="GO:0051539">
    <property type="term" value="F:4 iron, 4 sulfur cluster binding"/>
    <property type="evidence" value="ECO:0007669"/>
    <property type="project" value="TreeGrafter"/>
</dbReference>
<dbReference type="InterPro" id="IPR036008">
    <property type="entry name" value="Aconitase_4Fe-4S_dom"/>
</dbReference>
<evidence type="ECO:0000259" key="8">
    <source>
        <dbReference type="Pfam" id="PF00694"/>
    </source>
</evidence>
<evidence type="ECO:0000259" key="7">
    <source>
        <dbReference type="Pfam" id="PF00330"/>
    </source>
</evidence>
<dbReference type="InterPro" id="IPR015932">
    <property type="entry name" value="Aconitase_dom2"/>
</dbReference>
<dbReference type="SUPFAM" id="SSF53732">
    <property type="entry name" value="Aconitase iron-sulfur domain"/>
    <property type="match status" value="1"/>
</dbReference>
<dbReference type="Pfam" id="PF00330">
    <property type="entry name" value="Aconitase"/>
    <property type="match status" value="1"/>
</dbReference>
<dbReference type="Proteomes" id="UP000001662">
    <property type="component" value="Chromosome"/>
</dbReference>
<sequence length="771" mass="83841">MVKLYDGGAYLVHGRELVPEQEALKVAALTGKAADKAEARKGTIAYSILKEHNTSDDMNHLKLRFDSMASHDITFVGIIQTARASGLNEFPIPYVMTNCHNSLCAVGGTINEDDHVFGLSAAKKYGGIFVPPHIAVIHQYMREMMAGCGRMILGSDSHTRYGALGTMAIGEGGGELVKQLLRDTYDVAYPGVVAIYLTGCPSPFVGPHDVALAIIGAVFQSGYVKNKIMEFVGPGVSSMDTDYRNGVDVMTTETTCLSSIWKTDEDTKAYLDLHGRRDAYKELNPEEVAYYDGVVYVDLSTIKPMIALPFHPSNTYEINQLNENLGDILRTVEKEAERMAGSSKASLSLTDKIVNGKLMVQQGVIAGCAGGNYSNVMAAAHLLSGKNCGNDIFNLSVYPSSQPVYMDLVKKGAISELMAAGATVRTAFCGPCFGAGDTPSNNSLSIRHTTRNFPNREGSKPGSGQISCVALMDARSIAATAANGGYLTSAEGYGEDYLVPAYEFDSSSYDRRVYQGFGKALPETPLIYGPNIKDWPAMSALTENILLRVCAKIMDPVTTTDELIPSGETSSYRSNPLGLAEFTLSRRDPEYVERSKKVNELEQNRKSGKAPLEAGQPLESVFQALGTYLNQSKQMAAETEIGSIIYAVKPGDGSAREQAASCQRVLGGLANIAKEYATKRYRSNVMNWGMLPFLLDEEPDFEVGDFIYVPGIRTALDGDMKHIPAYVVKNREGYPIHEIGLHIADMTPEEREIVKAGCLINYNRNKNQQKS</sequence>
<dbReference type="Gene3D" id="3.20.19.10">
    <property type="entry name" value="Aconitase, domain 4"/>
    <property type="match status" value="1"/>
</dbReference>
<evidence type="ECO:0000256" key="4">
    <source>
        <dbReference type="ARBA" id="ARBA00022723"/>
    </source>
</evidence>
<evidence type="ECO:0000256" key="5">
    <source>
        <dbReference type="ARBA" id="ARBA00023004"/>
    </source>
</evidence>
<keyword evidence="4" id="KW-0479">Metal-binding</keyword>
<dbReference type="GO" id="GO:0046872">
    <property type="term" value="F:metal ion binding"/>
    <property type="evidence" value="ECO:0007669"/>
    <property type="project" value="UniProtKB-KW"/>
</dbReference>
<keyword evidence="6" id="KW-0411">Iron-sulfur</keyword>
<dbReference type="RefSeq" id="WP_013272800.1">
    <property type="nucleotide sequence ID" value="NC_014376.1"/>
</dbReference>
<name>D9R263_LACSW</name>
<proteinExistence type="inferred from homology"/>
<dbReference type="EMBL" id="CP002109">
    <property type="protein sequence ID" value="ADL04713.1"/>
    <property type="molecule type" value="Genomic_DNA"/>
</dbReference>
<evidence type="ECO:0000313" key="9">
    <source>
        <dbReference type="EMBL" id="ADL04713.1"/>
    </source>
</evidence>
<dbReference type="OrthoDB" id="9764318at2"/>
<dbReference type="InterPro" id="IPR001030">
    <property type="entry name" value="Acoase/IPM_deHydtase_lsu_aba"/>
</dbReference>
<dbReference type="GO" id="GO:0005829">
    <property type="term" value="C:cytosol"/>
    <property type="evidence" value="ECO:0007669"/>
    <property type="project" value="TreeGrafter"/>
</dbReference>
<feature type="domain" description="Aconitase A/isopropylmalate dehydratase small subunit swivel" evidence="8">
    <location>
        <begin position="648"/>
        <end position="697"/>
    </location>
</feature>
<dbReference type="GO" id="GO:0006099">
    <property type="term" value="P:tricarboxylic acid cycle"/>
    <property type="evidence" value="ECO:0007669"/>
    <property type="project" value="UniProtKB-UniPathway"/>
</dbReference>
<dbReference type="Gene3D" id="3.40.1060.10">
    <property type="entry name" value="Aconitase, Domain 2"/>
    <property type="match status" value="1"/>
</dbReference>
<evidence type="ECO:0000256" key="1">
    <source>
        <dbReference type="ARBA" id="ARBA00001966"/>
    </source>
</evidence>
<evidence type="ECO:0000256" key="2">
    <source>
        <dbReference type="ARBA" id="ARBA00007185"/>
    </source>
</evidence>
<keyword evidence="5" id="KW-0408">Iron</keyword>
<dbReference type="GO" id="GO:0003994">
    <property type="term" value="F:aconitate hydratase activity"/>
    <property type="evidence" value="ECO:0007669"/>
    <property type="project" value="TreeGrafter"/>
</dbReference>
<dbReference type="eggNOG" id="COG1048">
    <property type="taxonomic scope" value="Bacteria"/>
</dbReference>
<dbReference type="UniPathway" id="UPA00223"/>
<gene>
    <name evidence="9" type="ordered locus">Closa_2134</name>
</gene>
<dbReference type="NCBIfam" id="NF008503">
    <property type="entry name" value="PRK11413.1"/>
    <property type="match status" value="1"/>
</dbReference>
<evidence type="ECO:0000256" key="3">
    <source>
        <dbReference type="ARBA" id="ARBA00011245"/>
    </source>
</evidence>
<feature type="domain" description="Aconitase/3-isopropylmalate dehydratase large subunit alpha/beta/alpha" evidence="7">
    <location>
        <begin position="47"/>
        <end position="478"/>
    </location>
</feature>
<accession>D9R263</accession>
<dbReference type="HOGENOM" id="CLU_006714_2_3_9"/>
<dbReference type="InterPro" id="IPR000573">
    <property type="entry name" value="AconitaseA/IPMdHydase_ssu_swvl"/>
</dbReference>
<dbReference type="InterPro" id="IPR015928">
    <property type="entry name" value="Aconitase/3IPM_dehydase_swvl"/>
</dbReference>
<dbReference type="PANTHER" id="PTHR43160:SF3">
    <property type="entry name" value="ACONITATE HYDRATASE, MITOCHONDRIAL"/>
    <property type="match status" value="1"/>
</dbReference>
<protein>
    <submittedName>
        <fullName evidence="9">Aconitate hydratase domain protein</fullName>
    </submittedName>
</protein>
<reference evidence="9" key="1">
    <citation type="submission" date="2010-07" db="EMBL/GenBank/DDBJ databases">
        <title>Complete sequence of Clostridium saccharolyticum WM1.</title>
        <authorList>
            <consortium name="US DOE Joint Genome Institute"/>
            <person name="Lucas S."/>
            <person name="Copeland A."/>
            <person name="Lapidus A."/>
            <person name="Cheng J.-F."/>
            <person name="Bruce D."/>
            <person name="Goodwin L."/>
            <person name="Pitluck S."/>
            <person name="Chertkov O."/>
            <person name="Detter J.C."/>
            <person name="Han C."/>
            <person name="Tapia R."/>
            <person name="Land M."/>
            <person name="Hauser L."/>
            <person name="Chang Y.-J."/>
            <person name="Jeffries C."/>
            <person name="Kyrpides N."/>
            <person name="Ivanova N."/>
            <person name="Mikhailova N."/>
            <person name="Mouttaki H."/>
            <person name="Lin L."/>
            <person name="Zhou J."/>
            <person name="Hemme C.L."/>
            <person name="Woyke T."/>
        </authorList>
    </citation>
    <scope>NUCLEOTIDE SEQUENCE [LARGE SCALE GENOMIC DNA]</scope>
    <source>
        <strain evidence="9">WM1</strain>
    </source>
</reference>
<dbReference type="STRING" id="610130.Closa_2134"/>
<evidence type="ECO:0000313" key="10">
    <source>
        <dbReference type="Proteomes" id="UP000001662"/>
    </source>
</evidence>
<comment type="subunit">
    <text evidence="3">Monomer.</text>
</comment>
<dbReference type="Pfam" id="PF00694">
    <property type="entry name" value="Aconitase_C"/>
    <property type="match status" value="1"/>
</dbReference>
<evidence type="ECO:0000256" key="6">
    <source>
        <dbReference type="ARBA" id="ARBA00023014"/>
    </source>
</evidence>
<comment type="cofactor">
    <cofactor evidence="1">
        <name>[4Fe-4S] cluster</name>
        <dbReference type="ChEBI" id="CHEBI:49883"/>
    </cofactor>
</comment>
<organism evidence="9 10">
    <name type="scientific">Lacrimispora saccharolytica (strain ATCC 35040 / DSM 2544 / NRCC 2533 / WM1)</name>
    <name type="common">Clostridium saccharolyticum</name>
    <dbReference type="NCBI Taxonomy" id="610130"/>
    <lineage>
        <taxon>Bacteria</taxon>
        <taxon>Bacillati</taxon>
        <taxon>Bacillota</taxon>
        <taxon>Clostridia</taxon>
        <taxon>Lachnospirales</taxon>
        <taxon>Lachnospiraceae</taxon>
        <taxon>Lacrimispora</taxon>
    </lineage>
</organism>
<dbReference type="InterPro" id="IPR050926">
    <property type="entry name" value="Aconitase/IPM_isomerase"/>
</dbReference>